<dbReference type="STRING" id="334426.A0A158PGZ4"/>
<name>A0A158PGZ4_ANGCS</name>
<feature type="region of interest" description="Disordered" evidence="1">
    <location>
        <begin position="1"/>
        <end position="24"/>
    </location>
</feature>
<dbReference type="WBParaSite" id="ACOC_0000584001-mRNA-1">
    <property type="protein sequence ID" value="ACOC_0000584001-mRNA-1"/>
    <property type="gene ID" value="ACOC_0000584001"/>
</dbReference>
<reference evidence="4" key="1">
    <citation type="submission" date="2016-04" db="UniProtKB">
        <authorList>
            <consortium name="WormBaseParasite"/>
        </authorList>
    </citation>
    <scope>IDENTIFICATION</scope>
</reference>
<evidence type="ECO:0000313" key="2">
    <source>
        <dbReference type="EMBL" id="VDM57426.1"/>
    </source>
</evidence>
<proteinExistence type="predicted"/>
<feature type="compositionally biased region" description="Basic and acidic residues" evidence="1">
    <location>
        <begin position="1"/>
        <end position="12"/>
    </location>
</feature>
<organism evidence="4">
    <name type="scientific">Angiostrongylus costaricensis</name>
    <name type="common">Nematode worm</name>
    <dbReference type="NCBI Taxonomy" id="334426"/>
    <lineage>
        <taxon>Eukaryota</taxon>
        <taxon>Metazoa</taxon>
        <taxon>Ecdysozoa</taxon>
        <taxon>Nematoda</taxon>
        <taxon>Chromadorea</taxon>
        <taxon>Rhabditida</taxon>
        <taxon>Rhabditina</taxon>
        <taxon>Rhabditomorpha</taxon>
        <taxon>Strongyloidea</taxon>
        <taxon>Metastrongylidae</taxon>
        <taxon>Angiostrongylus</taxon>
    </lineage>
</organism>
<evidence type="ECO:0000313" key="4">
    <source>
        <dbReference type="WBParaSite" id="ACOC_0000584001-mRNA-1"/>
    </source>
</evidence>
<keyword evidence="3" id="KW-1185">Reference proteome</keyword>
<dbReference type="OrthoDB" id="5907243at2759"/>
<dbReference type="Proteomes" id="UP000267027">
    <property type="component" value="Unassembled WGS sequence"/>
</dbReference>
<gene>
    <name evidence="2" type="ORF">ACOC_LOCUS5841</name>
</gene>
<sequence length="164" mass="18309">MSDVLQDDRRPDGQNSSQRALKKDVMLDESLERAEPTGLLMHATGKNGRFTGALDSLDDQRDYIRVGFELLIVLMGQGVIRVPVGVKFNCQPPSSLFQPQDEDDKMGHPITLDCQSSSVRSINNAKLHNAIFSDSQRKWNVRDSNGNTVMPYIITGEYGIWNGL</sequence>
<accession>A0A158PGZ4</accession>
<dbReference type="AlphaFoldDB" id="A0A158PGZ4"/>
<evidence type="ECO:0000313" key="3">
    <source>
        <dbReference type="Proteomes" id="UP000267027"/>
    </source>
</evidence>
<dbReference type="EMBL" id="UYYA01003898">
    <property type="protein sequence ID" value="VDM57426.1"/>
    <property type="molecule type" value="Genomic_DNA"/>
</dbReference>
<reference evidence="2 3" key="2">
    <citation type="submission" date="2018-11" db="EMBL/GenBank/DDBJ databases">
        <authorList>
            <consortium name="Pathogen Informatics"/>
        </authorList>
    </citation>
    <scope>NUCLEOTIDE SEQUENCE [LARGE SCALE GENOMIC DNA]</scope>
    <source>
        <strain evidence="2 3">Costa Rica</strain>
    </source>
</reference>
<protein>
    <submittedName>
        <fullName evidence="4">ZP domain-containing protein</fullName>
    </submittedName>
</protein>
<evidence type="ECO:0000256" key="1">
    <source>
        <dbReference type="SAM" id="MobiDB-lite"/>
    </source>
</evidence>